<feature type="transmembrane region" description="Helical" evidence="6">
    <location>
        <begin position="126"/>
        <end position="147"/>
    </location>
</feature>
<proteinExistence type="predicted"/>
<accession>A0A840I9U3</accession>
<feature type="transmembrane region" description="Helical" evidence="6">
    <location>
        <begin position="452"/>
        <end position="473"/>
    </location>
</feature>
<feature type="transmembrane region" description="Helical" evidence="6">
    <location>
        <begin position="40"/>
        <end position="61"/>
    </location>
</feature>
<evidence type="ECO:0000256" key="4">
    <source>
        <dbReference type="ARBA" id="ARBA00022989"/>
    </source>
</evidence>
<keyword evidence="2" id="KW-1003">Cell membrane</keyword>
<evidence type="ECO:0000256" key="5">
    <source>
        <dbReference type="ARBA" id="ARBA00023136"/>
    </source>
</evidence>
<feature type="transmembrane region" description="Helical" evidence="6">
    <location>
        <begin position="341"/>
        <end position="361"/>
    </location>
</feature>
<dbReference type="GO" id="GO:0005886">
    <property type="term" value="C:plasma membrane"/>
    <property type="evidence" value="ECO:0007669"/>
    <property type="project" value="UniProtKB-SubCell"/>
</dbReference>
<feature type="transmembrane region" description="Helical" evidence="6">
    <location>
        <begin position="93"/>
        <end position="114"/>
    </location>
</feature>
<gene>
    <name evidence="7" type="ORF">BDZ31_001252</name>
</gene>
<dbReference type="InterPro" id="IPR050833">
    <property type="entry name" value="Poly_Biosynth_Transport"/>
</dbReference>
<feature type="transmembrane region" description="Helical" evidence="6">
    <location>
        <begin position="258"/>
        <end position="282"/>
    </location>
</feature>
<comment type="caution">
    <text evidence="7">The sequence shown here is derived from an EMBL/GenBank/DDBJ whole genome shotgun (WGS) entry which is preliminary data.</text>
</comment>
<dbReference type="PANTHER" id="PTHR30250">
    <property type="entry name" value="PST FAMILY PREDICTED COLANIC ACID TRANSPORTER"/>
    <property type="match status" value="1"/>
</dbReference>
<dbReference type="Pfam" id="PF01943">
    <property type="entry name" value="Polysacc_synt"/>
    <property type="match status" value="1"/>
</dbReference>
<name>A0A840I9U3_9ACTN</name>
<feature type="transmembrane region" description="Helical" evidence="6">
    <location>
        <begin position="424"/>
        <end position="446"/>
    </location>
</feature>
<evidence type="ECO:0000256" key="2">
    <source>
        <dbReference type="ARBA" id="ARBA00022475"/>
    </source>
</evidence>
<dbReference type="CDD" id="cd13128">
    <property type="entry name" value="MATE_Wzx_like"/>
    <property type="match status" value="1"/>
</dbReference>
<dbReference type="AlphaFoldDB" id="A0A840I9U3"/>
<keyword evidence="3 6" id="KW-0812">Transmembrane</keyword>
<evidence type="ECO:0000313" key="8">
    <source>
        <dbReference type="Proteomes" id="UP000585272"/>
    </source>
</evidence>
<evidence type="ECO:0000256" key="3">
    <source>
        <dbReference type="ARBA" id="ARBA00022692"/>
    </source>
</evidence>
<comment type="subcellular location">
    <subcellularLocation>
        <location evidence="1">Cell membrane</location>
        <topology evidence="1">Multi-pass membrane protein</topology>
    </subcellularLocation>
</comment>
<evidence type="ECO:0000256" key="1">
    <source>
        <dbReference type="ARBA" id="ARBA00004651"/>
    </source>
</evidence>
<organism evidence="7 8">
    <name type="scientific">Conexibacter arvalis</name>
    <dbReference type="NCBI Taxonomy" id="912552"/>
    <lineage>
        <taxon>Bacteria</taxon>
        <taxon>Bacillati</taxon>
        <taxon>Actinomycetota</taxon>
        <taxon>Thermoleophilia</taxon>
        <taxon>Solirubrobacterales</taxon>
        <taxon>Conexibacteraceae</taxon>
        <taxon>Conexibacter</taxon>
    </lineage>
</organism>
<dbReference type="Proteomes" id="UP000585272">
    <property type="component" value="Unassembled WGS sequence"/>
</dbReference>
<feature type="transmembrane region" description="Helical" evidence="6">
    <location>
        <begin position="12"/>
        <end position="34"/>
    </location>
</feature>
<feature type="transmembrane region" description="Helical" evidence="6">
    <location>
        <begin position="368"/>
        <end position="385"/>
    </location>
</feature>
<dbReference type="PANTHER" id="PTHR30250:SF11">
    <property type="entry name" value="O-ANTIGEN TRANSPORTER-RELATED"/>
    <property type="match status" value="1"/>
</dbReference>
<keyword evidence="5 6" id="KW-0472">Membrane</keyword>
<evidence type="ECO:0000256" key="6">
    <source>
        <dbReference type="SAM" id="Phobius"/>
    </source>
</evidence>
<feature type="transmembrane region" description="Helical" evidence="6">
    <location>
        <begin position="303"/>
        <end position="321"/>
    </location>
</feature>
<evidence type="ECO:0000313" key="7">
    <source>
        <dbReference type="EMBL" id="MBB4661679.1"/>
    </source>
</evidence>
<sequence length="494" mass="51694">MSRERVSRNATFAFAAQMIGAVLTAGLTIFLARALTPEQYGFFTFGMSVLTIASLFADLGITSSTGRFLAERRDDPEGAAAVFRTALRLKLRVSLIASAALFGLAGPICDLFGAGGAEWVLRGLSLALFGQSVFLLLLGSFIALGVIRYNVVLATAESVVEVASAIVLVLLGAAATGAAFGRAIGYAAGLAVGLLVASNVIGRIRTRSAHRSHRHPPVSERRILSYAGPLLLVDAAFRVFASIDVLLISAIVGAGSPVAAYGLAMQLAVFLDYPAAALSSAVAPRLAGAGRSDVRLFEQSTRYLIALQMLFTAPLVIWPEAIVELLFGHGYPEAPDVLLALVPYVFLSGIAQITTLSVNYLGEARRRVPIAFAMLSVNVALNLVLLPRIGIVGAAIGTSVAYAIWVPAHVWIMHRRVDLPLRPLLTTTVRACVAGAAMVGALALLGTGDVSLQVMALGAVVGPAVYVAALFLLRELTRADIAVVRAAIARRAGG</sequence>
<feature type="transmembrane region" description="Helical" evidence="6">
    <location>
        <begin position="223"/>
        <end position="252"/>
    </location>
</feature>
<feature type="transmembrane region" description="Helical" evidence="6">
    <location>
        <begin position="159"/>
        <end position="178"/>
    </location>
</feature>
<feature type="transmembrane region" description="Helical" evidence="6">
    <location>
        <begin position="391"/>
        <end position="412"/>
    </location>
</feature>
<dbReference type="InterPro" id="IPR002797">
    <property type="entry name" value="Polysacc_synth"/>
</dbReference>
<feature type="transmembrane region" description="Helical" evidence="6">
    <location>
        <begin position="184"/>
        <end position="202"/>
    </location>
</feature>
<dbReference type="EMBL" id="JACHNU010000001">
    <property type="protein sequence ID" value="MBB4661679.1"/>
    <property type="molecule type" value="Genomic_DNA"/>
</dbReference>
<protein>
    <submittedName>
        <fullName evidence="7">O-antigen/teichoic acid export membrane protein</fullName>
    </submittedName>
</protein>
<dbReference type="RefSeq" id="WP_183340039.1">
    <property type="nucleotide sequence ID" value="NZ_JACHNU010000001.1"/>
</dbReference>
<keyword evidence="4 6" id="KW-1133">Transmembrane helix</keyword>
<reference evidence="7 8" key="1">
    <citation type="submission" date="2020-08" db="EMBL/GenBank/DDBJ databases">
        <title>Genomic Encyclopedia of Archaeal and Bacterial Type Strains, Phase II (KMG-II): from individual species to whole genera.</title>
        <authorList>
            <person name="Goeker M."/>
        </authorList>
    </citation>
    <scope>NUCLEOTIDE SEQUENCE [LARGE SCALE GENOMIC DNA]</scope>
    <source>
        <strain evidence="7 8">DSM 23288</strain>
    </source>
</reference>
<keyword evidence="8" id="KW-1185">Reference proteome</keyword>